<dbReference type="KEGG" id="mbrn:90968005"/>
<dbReference type="RefSeq" id="XP_065986972.1">
    <property type="nucleotide sequence ID" value="XM_066131107.1"/>
</dbReference>
<dbReference type="EMBL" id="CP058935">
    <property type="protein sequence ID" value="QLI70275.1"/>
    <property type="molecule type" value="Genomic_DNA"/>
</dbReference>
<gene>
    <name evidence="1" type="ORF">G6M90_00g079150</name>
</gene>
<reference evidence="1 2" key="1">
    <citation type="submission" date="2020-07" db="EMBL/GenBank/DDBJ databases">
        <title>Telomere length de novo assembly of all 7 chromosomes of the fungus, Metarhizium brunneum, using a novel assembly pipeline.</title>
        <authorList>
            <person name="Saud z."/>
            <person name="Kortsinoglou A."/>
            <person name="Kouvelis V.N."/>
            <person name="Butt T.M."/>
        </authorList>
    </citation>
    <scope>NUCLEOTIDE SEQUENCE [LARGE SCALE GENOMIC DNA]</scope>
    <source>
        <strain evidence="1 2">4556</strain>
    </source>
</reference>
<evidence type="ECO:0000313" key="1">
    <source>
        <dbReference type="EMBL" id="QLI70275.1"/>
    </source>
</evidence>
<keyword evidence="2" id="KW-1185">Reference proteome</keyword>
<organism evidence="1 2">
    <name type="scientific">Metarhizium brunneum</name>
    <dbReference type="NCBI Taxonomy" id="500148"/>
    <lineage>
        <taxon>Eukaryota</taxon>
        <taxon>Fungi</taxon>
        <taxon>Dikarya</taxon>
        <taxon>Ascomycota</taxon>
        <taxon>Pezizomycotina</taxon>
        <taxon>Sordariomycetes</taxon>
        <taxon>Hypocreomycetidae</taxon>
        <taxon>Hypocreales</taxon>
        <taxon>Clavicipitaceae</taxon>
        <taxon>Metarhizium</taxon>
    </lineage>
</organism>
<dbReference type="OrthoDB" id="4867926at2759"/>
<evidence type="ECO:0000313" key="2">
    <source>
        <dbReference type="Proteomes" id="UP000510686"/>
    </source>
</evidence>
<protein>
    <submittedName>
        <fullName evidence="1">Uncharacterized protein</fullName>
    </submittedName>
</protein>
<dbReference type="AlphaFoldDB" id="A0A7D5UYX4"/>
<dbReference type="GeneID" id="90968005"/>
<proteinExistence type="predicted"/>
<accession>A0A7D5UYX4</accession>
<sequence length="185" mass="19225">MTKQALSQTVDFAKHDGLPIDFQTKVDMTLTKRRIPSLGNADMSKYNINESLLAQAAFEPKTYTITLDQGNFLSPYDAQFPGAQMVIPTGLLNHKGGGLSLSVLCKQAGAGDCVEEAAEEGAAEGATEGVIEGAAGKLIRDADLQAALKAGQVGGYAAAEAVLAEAGETSIIGELLEVVIEVAEV</sequence>
<name>A0A7D5UYX4_9HYPO</name>
<dbReference type="Proteomes" id="UP000510686">
    <property type="component" value="Chromosome 4"/>
</dbReference>